<feature type="region of interest" description="Disordered" evidence="3">
    <location>
        <begin position="61"/>
        <end position="80"/>
    </location>
</feature>
<dbReference type="InterPro" id="IPR009057">
    <property type="entry name" value="Homeodomain-like_sf"/>
</dbReference>
<keyword evidence="6" id="KW-1185">Reference proteome</keyword>
<feature type="coiled-coil region" evidence="2">
    <location>
        <begin position="6"/>
        <end position="40"/>
    </location>
</feature>
<evidence type="ECO:0000256" key="2">
    <source>
        <dbReference type="SAM" id="Coils"/>
    </source>
</evidence>
<dbReference type="GO" id="GO:0015074">
    <property type="term" value="P:DNA integration"/>
    <property type="evidence" value="ECO:0007669"/>
    <property type="project" value="InterPro"/>
</dbReference>
<dbReference type="AlphaFoldDB" id="A0A8K0CXN0"/>
<dbReference type="Gene3D" id="3.30.420.10">
    <property type="entry name" value="Ribonuclease H-like superfamily/Ribonuclease H"/>
    <property type="match status" value="1"/>
</dbReference>
<evidence type="ECO:0000313" key="6">
    <source>
        <dbReference type="Proteomes" id="UP000801492"/>
    </source>
</evidence>
<evidence type="ECO:0000256" key="1">
    <source>
        <dbReference type="ARBA" id="ARBA00004123"/>
    </source>
</evidence>
<dbReference type="InterPro" id="IPR036397">
    <property type="entry name" value="RNaseH_sf"/>
</dbReference>
<dbReference type="GO" id="GO:0005634">
    <property type="term" value="C:nucleus"/>
    <property type="evidence" value="ECO:0007669"/>
    <property type="project" value="UniProtKB-SubCell"/>
</dbReference>
<dbReference type="GO" id="GO:0003677">
    <property type="term" value="F:DNA binding"/>
    <property type="evidence" value="ECO:0007669"/>
    <property type="project" value="InterPro"/>
</dbReference>
<comment type="caution">
    <text evidence="5">The sequence shown here is derived from an EMBL/GenBank/DDBJ whole genome shotgun (WGS) entry which is preliminary data.</text>
</comment>
<comment type="subcellular location">
    <subcellularLocation>
        <location evidence="1">Nucleus</location>
    </subcellularLocation>
</comment>
<dbReference type="GO" id="GO:0006313">
    <property type="term" value="P:DNA transposition"/>
    <property type="evidence" value="ECO:0007669"/>
    <property type="project" value="InterPro"/>
</dbReference>
<reference evidence="5" key="1">
    <citation type="submission" date="2019-08" db="EMBL/GenBank/DDBJ databases">
        <title>The genome of the North American firefly Photinus pyralis.</title>
        <authorList>
            <consortium name="Photinus pyralis genome working group"/>
            <person name="Fallon T.R."/>
            <person name="Sander Lower S.E."/>
            <person name="Weng J.-K."/>
        </authorList>
    </citation>
    <scope>NUCLEOTIDE SEQUENCE</scope>
    <source>
        <strain evidence="5">TRF0915ILg1</strain>
        <tissue evidence="5">Whole body</tissue>
    </source>
</reference>
<sequence length="212" mass="25477">MTHRDREEYNTKRREIKQAVKKAKRELDLKKNQMKDERSIRYVSNALGFSRSSVHRAYNRYRETNSFNRRSGSGRKRSTTVRDDRLVQMSALRNRHLTAVSYRNELRRVRQVNVSPSTIRRRLYEANLSAKRPLKGPKLLPHHRRARLEFARNRIDWTEEDVVHVWFTDESKFNLRFSDGRLCVRRRKNERYAACTFSPRVPFGDKEILVWG</sequence>
<dbReference type="OrthoDB" id="25402at2759"/>
<protein>
    <recommendedName>
        <fullName evidence="4">Transposase Tc1-like domain-containing protein</fullName>
    </recommendedName>
</protein>
<dbReference type="Proteomes" id="UP000801492">
    <property type="component" value="Unassembled WGS sequence"/>
</dbReference>
<evidence type="ECO:0000259" key="4">
    <source>
        <dbReference type="Pfam" id="PF01498"/>
    </source>
</evidence>
<gene>
    <name evidence="5" type="ORF">ILUMI_11854</name>
</gene>
<organism evidence="5 6">
    <name type="scientific">Ignelater luminosus</name>
    <name type="common">Cucubano</name>
    <name type="synonym">Pyrophorus luminosus</name>
    <dbReference type="NCBI Taxonomy" id="2038154"/>
    <lineage>
        <taxon>Eukaryota</taxon>
        <taxon>Metazoa</taxon>
        <taxon>Ecdysozoa</taxon>
        <taxon>Arthropoda</taxon>
        <taxon>Hexapoda</taxon>
        <taxon>Insecta</taxon>
        <taxon>Pterygota</taxon>
        <taxon>Neoptera</taxon>
        <taxon>Endopterygota</taxon>
        <taxon>Coleoptera</taxon>
        <taxon>Polyphaga</taxon>
        <taxon>Elateriformia</taxon>
        <taxon>Elateroidea</taxon>
        <taxon>Elateridae</taxon>
        <taxon>Agrypninae</taxon>
        <taxon>Pyrophorini</taxon>
        <taxon>Ignelater</taxon>
    </lineage>
</organism>
<keyword evidence="2" id="KW-0175">Coiled coil</keyword>
<dbReference type="EMBL" id="VTPC01007137">
    <property type="protein sequence ID" value="KAF2894319.1"/>
    <property type="molecule type" value="Genomic_DNA"/>
</dbReference>
<proteinExistence type="predicted"/>
<accession>A0A8K0CXN0</accession>
<evidence type="ECO:0000313" key="5">
    <source>
        <dbReference type="EMBL" id="KAF2894319.1"/>
    </source>
</evidence>
<name>A0A8K0CXN0_IGNLU</name>
<feature type="domain" description="Transposase Tc1-like" evidence="4">
    <location>
        <begin position="85"/>
        <end position="154"/>
    </location>
</feature>
<dbReference type="Pfam" id="PF01498">
    <property type="entry name" value="HTH_Tnp_Tc3_2"/>
    <property type="match status" value="1"/>
</dbReference>
<dbReference type="SUPFAM" id="SSF46689">
    <property type="entry name" value="Homeodomain-like"/>
    <property type="match status" value="1"/>
</dbReference>
<dbReference type="InterPro" id="IPR002492">
    <property type="entry name" value="Transposase_Tc1-like"/>
</dbReference>
<evidence type="ECO:0000256" key="3">
    <source>
        <dbReference type="SAM" id="MobiDB-lite"/>
    </source>
</evidence>